<comment type="caution">
    <text evidence="7">The sequence shown here is derived from an EMBL/GenBank/DDBJ whole genome shotgun (WGS) entry which is preliminary data.</text>
</comment>
<feature type="zinc finger region" description="dksA C4-type" evidence="4">
    <location>
        <begin position="84"/>
        <end position="108"/>
    </location>
</feature>
<dbReference type="SUPFAM" id="SSF57716">
    <property type="entry name" value="Glucocorticoid receptor-like (DNA-binding domain)"/>
    <property type="match status" value="1"/>
</dbReference>
<keyword evidence="1" id="KW-0479">Metal-binding</keyword>
<dbReference type="Pfam" id="PF01258">
    <property type="entry name" value="zf-dskA_traR"/>
    <property type="match status" value="1"/>
</dbReference>
<evidence type="ECO:0000256" key="2">
    <source>
        <dbReference type="ARBA" id="ARBA00022771"/>
    </source>
</evidence>
<organism evidence="7 8">
    <name type="scientific">Pararhizobium mangrovi</name>
    <dbReference type="NCBI Taxonomy" id="2590452"/>
    <lineage>
        <taxon>Bacteria</taxon>
        <taxon>Pseudomonadati</taxon>
        <taxon>Pseudomonadota</taxon>
        <taxon>Alphaproteobacteria</taxon>
        <taxon>Hyphomicrobiales</taxon>
        <taxon>Rhizobiaceae</taxon>
        <taxon>Rhizobium/Agrobacterium group</taxon>
        <taxon>Pararhizobium</taxon>
    </lineage>
</organism>
<dbReference type="PANTHER" id="PTHR33823">
    <property type="entry name" value="RNA POLYMERASE-BINDING TRANSCRIPTION FACTOR DKSA-RELATED"/>
    <property type="match status" value="1"/>
</dbReference>
<dbReference type="EMBL" id="VHLH01000042">
    <property type="protein sequence ID" value="TPW25915.1"/>
    <property type="molecule type" value="Genomic_DNA"/>
</dbReference>
<dbReference type="Gene3D" id="1.20.120.910">
    <property type="entry name" value="DksA, coiled-coil domain"/>
    <property type="match status" value="1"/>
</dbReference>
<protein>
    <submittedName>
        <fullName evidence="7">TraR/DksA family transcriptional regulator</fullName>
    </submittedName>
</protein>
<dbReference type="AlphaFoldDB" id="A0A506TYW5"/>
<evidence type="ECO:0000259" key="6">
    <source>
        <dbReference type="Pfam" id="PF01258"/>
    </source>
</evidence>
<keyword evidence="3" id="KW-0862">Zinc</keyword>
<evidence type="ECO:0000256" key="3">
    <source>
        <dbReference type="ARBA" id="ARBA00022833"/>
    </source>
</evidence>
<dbReference type="PROSITE" id="PS51128">
    <property type="entry name" value="ZF_DKSA_2"/>
    <property type="match status" value="1"/>
</dbReference>
<reference evidence="7 8" key="1">
    <citation type="submission" date="2019-06" db="EMBL/GenBank/DDBJ databases">
        <authorList>
            <person name="Li M."/>
        </authorList>
    </citation>
    <scope>NUCLEOTIDE SEQUENCE [LARGE SCALE GENOMIC DNA]</scope>
    <source>
        <strain evidence="7 8">BGMRC6574</strain>
    </source>
</reference>
<evidence type="ECO:0000256" key="4">
    <source>
        <dbReference type="PROSITE-ProRule" id="PRU00510"/>
    </source>
</evidence>
<feature type="domain" description="Zinc finger DksA/TraR C4-type" evidence="6">
    <location>
        <begin position="79"/>
        <end position="109"/>
    </location>
</feature>
<keyword evidence="2" id="KW-0863">Zinc-finger</keyword>
<dbReference type="Proteomes" id="UP000320314">
    <property type="component" value="Unassembled WGS sequence"/>
</dbReference>
<proteinExistence type="predicted"/>
<dbReference type="OrthoDB" id="1121111at2"/>
<dbReference type="GO" id="GO:0008270">
    <property type="term" value="F:zinc ion binding"/>
    <property type="evidence" value="ECO:0007669"/>
    <property type="project" value="UniProtKB-KW"/>
</dbReference>
<sequence>MSIDLEKARQRLDARRLELEELSAMSAESRATVMLDQQSAGRLSRMDSMQQQAMAAAQERRRKHDRGRIKMAERRLAAGDYGYCVECDAEIPDGRLAIDPMAEKCVACAS</sequence>
<evidence type="ECO:0000256" key="5">
    <source>
        <dbReference type="SAM" id="MobiDB-lite"/>
    </source>
</evidence>
<keyword evidence="8" id="KW-1185">Reference proteome</keyword>
<feature type="region of interest" description="Disordered" evidence="5">
    <location>
        <begin position="45"/>
        <end position="67"/>
    </location>
</feature>
<dbReference type="PANTHER" id="PTHR33823:SF4">
    <property type="entry name" value="GENERAL STRESS PROTEIN 16O"/>
    <property type="match status" value="1"/>
</dbReference>
<gene>
    <name evidence="7" type="ORF">FJU11_17035</name>
</gene>
<evidence type="ECO:0000313" key="8">
    <source>
        <dbReference type="Proteomes" id="UP000320314"/>
    </source>
</evidence>
<dbReference type="RefSeq" id="WP_141168281.1">
    <property type="nucleotide sequence ID" value="NZ_VHLH01000042.1"/>
</dbReference>
<evidence type="ECO:0000256" key="1">
    <source>
        <dbReference type="ARBA" id="ARBA00022723"/>
    </source>
</evidence>
<dbReference type="InterPro" id="IPR000962">
    <property type="entry name" value="Znf_DskA_TraR"/>
</dbReference>
<accession>A0A506TYW5</accession>
<name>A0A506TYW5_9HYPH</name>
<evidence type="ECO:0000313" key="7">
    <source>
        <dbReference type="EMBL" id="TPW25915.1"/>
    </source>
</evidence>